<gene>
    <name evidence="4" type="ORF">GCM10017056_04570</name>
</gene>
<dbReference type="PANTHER" id="PTHR43602:SF1">
    <property type="entry name" value="ENOYL-COA HYDRATASE DOMAIN-CONTAINING PROTEIN 3, MITOCHONDRIAL"/>
    <property type="match status" value="1"/>
</dbReference>
<dbReference type="PANTHER" id="PTHR43602">
    <property type="match status" value="1"/>
</dbReference>
<comment type="caution">
    <text evidence="4">The sequence shown here is derived from an EMBL/GenBank/DDBJ whole genome shotgun (WGS) entry which is preliminary data.</text>
</comment>
<keyword evidence="3" id="KW-0443">Lipid metabolism</keyword>
<dbReference type="GO" id="GO:0016836">
    <property type="term" value="F:hydro-lyase activity"/>
    <property type="evidence" value="ECO:0007669"/>
    <property type="project" value="TreeGrafter"/>
</dbReference>
<protein>
    <submittedName>
        <fullName evidence="4">Enoyl-CoA hydratase</fullName>
    </submittedName>
</protein>
<dbReference type="SUPFAM" id="SSF52096">
    <property type="entry name" value="ClpP/crotonase"/>
    <property type="match status" value="1"/>
</dbReference>
<keyword evidence="2" id="KW-0809">Transit peptide</keyword>
<dbReference type="RefSeq" id="WP_189678410.1">
    <property type="nucleotide sequence ID" value="NZ_BNCJ01000001.1"/>
</dbReference>
<dbReference type="CDD" id="cd06558">
    <property type="entry name" value="crotonase-like"/>
    <property type="match status" value="1"/>
</dbReference>
<dbReference type="Gene3D" id="1.10.287.2460">
    <property type="match status" value="1"/>
</dbReference>
<dbReference type="Gene3D" id="3.90.226.10">
    <property type="entry name" value="2-enoyl-CoA Hydratase, Chain A, domain 1"/>
    <property type="match status" value="1"/>
</dbReference>
<dbReference type="GO" id="GO:0006631">
    <property type="term" value="P:fatty acid metabolic process"/>
    <property type="evidence" value="ECO:0007669"/>
    <property type="project" value="UniProtKB-KW"/>
</dbReference>
<keyword evidence="5" id="KW-1185">Reference proteome</keyword>
<name>A0A8J3M3Z7_9RHOB</name>
<dbReference type="AlphaFoldDB" id="A0A8J3M3Z7"/>
<evidence type="ECO:0000256" key="3">
    <source>
        <dbReference type="ARBA" id="ARBA00023098"/>
    </source>
</evidence>
<proteinExistence type="predicted"/>
<organism evidence="4 5">
    <name type="scientific">Seohaeicola zhoushanensis</name>
    <dbReference type="NCBI Taxonomy" id="1569283"/>
    <lineage>
        <taxon>Bacteria</taxon>
        <taxon>Pseudomonadati</taxon>
        <taxon>Pseudomonadota</taxon>
        <taxon>Alphaproteobacteria</taxon>
        <taxon>Rhodobacterales</taxon>
        <taxon>Roseobacteraceae</taxon>
        <taxon>Seohaeicola</taxon>
    </lineage>
</organism>
<reference evidence="4" key="2">
    <citation type="submission" date="2020-09" db="EMBL/GenBank/DDBJ databases">
        <authorList>
            <person name="Sun Q."/>
            <person name="Kim S."/>
        </authorList>
    </citation>
    <scope>NUCLEOTIDE SEQUENCE</scope>
    <source>
        <strain evidence="4">KCTC 42650</strain>
    </source>
</reference>
<evidence type="ECO:0000256" key="2">
    <source>
        <dbReference type="ARBA" id="ARBA00022946"/>
    </source>
</evidence>
<dbReference type="InterPro" id="IPR029045">
    <property type="entry name" value="ClpP/crotonase-like_dom_sf"/>
</dbReference>
<reference evidence="4" key="1">
    <citation type="journal article" date="2014" name="Int. J. Syst. Evol. Microbiol.">
        <title>Complete genome sequence of Corynebacterium casei LMG S-19264T (=DSM 44701T), isolated from a smear-ripened cheese.</title>
        <authorList>
            <consortium name="US DOE Joint Genome Institute (JGI-PGF)"/>
            <person name="Walter F."/>
            <person name="Albersmeier A."/>
            <person name="Kalinowski J."/>
            <person name="Ruckert C."/>
        </authorList>
    </citation>
    <scope>NUCLEOTIDE SEQUENCE</scope>
    <source>
        <strain evidence="4">KCTC 42650</strain>
    </source>
</reference>
<keyword evidence="1" id="KW-0276">Fatty acid metabolism</keyword>
<dbReference type="Pfam" id="PF00378">
    <property type="entry name" value="ECH_1"/>
    <property type="match status" value="1"/>
</dbReference>
<evidence type="ECO:0000313" key="4">
    <source>
        <dbReference type="EMBL" id="GHF35912.1"/>
    </source>
</evidence>
<evidence type="ECO:0000313" key="5">
    <source>
        <dbReference type="Proteomes" id="UP000626220"/>
    </source>
</evidence>
<dbReference type="Proteomes" id="UP000626220">
    <property type="component" value="Unassembled WGS sequence"/>
</dbReference>
<evidence type="ECO:0000256" key="1">
    <source>
        <dbReference type="ARBA" id="ARBA00022832"/>
    </source>
</evidence>
<sequence length="258" mass="27408">MNQMQPPLAELSRAEGVLTLTLGNGVAHPLSRAMIGALHEAIGAAGADHDINVILLHGPGKIFCAGHDLKEIARHRADPDQGEAYLRDLFTACSELMQAITLSPKPVIAACEGIATAGGLQLLASCDLAYATPESSFCLPGVVNGGFCTTPAVAVARAVGRKQVMELALSGTPVDAQWALSAGLINRILPAEELMPFVTGFARTLATRHPRAVADGKQALYRQIEMPLDQAYAHATEVMIGHFMDPTRIARDVDKWAR</sequence>
<dbReference type="InterPro" id="IPR052377">
    <property type="entry name" value="Mitochondrial_ECH-domain"/>
</dbReference>
<accession>A0A8J3M3Z7</accession>
<dbReference type="EMBL" id="BNCJ01000001">
    <property type="protein sequence ID" value="GHF35912.1"/>
    <property type="molecule type" value="Genomic_DNA"/>
</dbReference>
<dbReference type="InterPro" id="IPR001753">
    <property type="entry name" value="Enoyl-CoA_hydra/iso"/>
</dbReference>